<accession>A0ABS8THQ5</accession>
<keyword evidence="3" id="KW-1185">Reference proteome</keyword>
<evidence type="ECO:0000256" key="1">
    <source>
        <dbReference type="SAM" id="MobiDB-lite"/>
    </source>
</evidence>
<name>A0ABS8THQ5_DATST</name>
<organism evidence="2 3">
    <name type="scientific">Datura stramonium</name>
    <name type="common">Jimsonweed</name>
    <name type="synonym">Common thornapple</name>
    <dbReference type="NCBI Taxonomy" id="4076"/>
    <lineage>
        <taxon>Eukaryota</taxon>
        <taxon>Viridiplantae</taxon>
        <taxon>Streptophyta</taxon>
        <taxon>Embryophyta</taxon>
        <taxon>Tracheophyta</taxon>
        <taxon>Spermatophyta</taxon>
        <taxon>Magnoliopsida</taxon>
        <taxon>eudicotyledons</taxon>
        <taxon>Gunneridae</taxon>
        <taxon>Pentapetalae</taxon>
        <taxon>asterids</taxon>
        <taxon>lamiids</taxon>
        <taxon>Solanales</taxon>
        <taxon>Solanaceae</taxon>
        <taxon>Solanoideae</taxon>
        <taxon>Datureae</taxon>
        <taxon>Datura</taxon>
    </lineage>
</organism>
<proteinExistence type="predicted"/>
<comment type="caution">
    <text evidence="2">The sequence shown here is derived from an EMBL/GenBank/DDBJ whole genome shotgun (WGS) entry which is preliminary data.</text>
</comment>
<reference evidence="2 3" key="1">
    <citation type="journal article" date="2021" name="BMC Genomics">
        <title>Datura genome reveals duplications of psychoactive alkaloid biosynthetic genes and high mutation rate following tissue culture.</title>
        <authorList>
            <person name="Rajewski A."/>
            <person name="Carter-House D."/>
            <person name="Stajich J."/>
            <person name="Litt A."/>
        </authorList>
    </citation>
    <scope>NUCLEOTIDE SEQUENCE [LARGE SCALE GENOMIC DNA]</scope>
    <source>
        <strain evidence="2">AR-01</strain>
    </source>
</reference>
<feature type="region of interest" description="Disordered" evidence="1">
    <location>
        <begin position="29"/>
        <end position="106"/>
    </location>
</feature>
<feature type="compositionally biased region" description="Polar residues" evidence="1">
    <location>
        <begin position="31"/>
        <end position="40"/>
    </location>
</feature>
<feature type="compositionally biased region" description="Acidic residues" evidence="1">
    <location>
        <begin position="97"/>
        <end position="106"/>
    </location>
</feature>
<gene>
    <name evidence="2" type="ORF">HAX54_010166</name>
</gene>
<dbReference type="EMBL" id="JACEIK010001555">
    <property type="protein sequence ID" value="MCD7470373.1"/>
    <property type="molecule type" value="Genomic_DNA"/>
</dbReference>
<evidence type="ECO:0000313" key="2">
    <source>
        <dbReference type="EMBL" id="MCD7470373.1"/>
    </source>
</evidence>
<protein>
    <submittedName>
        <fullName evidence="2">Uncharacterized protein</fullName>
    </submittedName>
</protein>
<dbReference type="Proteomes" id="UP000823775">
    <property type="component" value="Unassembled WGS sequence"/>
</dbReference>
<evidence type="ECO:0000313" key="3">
    <source>
        <dbReference type="Proteomes" id="UP000823775"/>
    </source>
</evidence>
<sequence>MGSNLSIFEATTFGRVKWDRNTRVRVADFVQNGTPTQSTDRTQDLRDRSCSLAGADQSSDDGESHPSHALENGEQLFEEADMEKAFPATSKSGGVESDTDEISQQT</sequence>